<dbReference type="AlphaFoldDB" id="A0A5P6N8P3"/>
<organism evidence="3 4">
    <name type="scientific">Qipengyuania flava</name>
    <dbReference type="NCBI Taxonomy" id="192812"/>
    <lineage>
        <taxon>Bacteria</taxon>
        <taxon>Pseudomonadati</taxon>
        <taxon>Pseudomonadota</taxon>
        <taxon>Alphaproteobacteria</taxon>
        <taxon>Sphingomonadales</taxon>
        <taxon>Erythrobacteraceae</taxon>
        <taxon>Qipengyuania</taxon>
    </lineage>
</organism>
<keyword evidence="1" id="KW-0732">Signal</keyword>
<dbReference type="EMBL" id="CP032228">
    <property type="protein sequence ID" value="QFI62326.1"/>
    <property type="molecule type" value="Genomic_DNA"/>
</dbReference>
<evidence type="ECO:0000313" key="4">
    <source>
        <dbReference type="Proteomes" id="UP000325385"/>
    </source>
</evidence>
<gene>
    <name evidence="3" type="ORF">D0Y83_02880</name>
</gene>
<reference evidence="4" key="1">
    <citation type="submission" date="2018-09" db="EMBL/GenBank/DDBJ databases">
        <title>Nocardia yunnanensis sp. nov., an actinomycete isolated from a soil sample.</title>
        <authorList>
            <person name="Zhang J."/>
        </authorList>
    </citation>
    <scope>NUCLEOTIDE SEQUENCE [LARGE SCALE GENOMIC DNA]</scope>
    <source>
        <strain evidence="4">21-3</strain>
    </source>
</reference>
<sequence>MIRPIAYAALACALPLAIVPPAAIAHPDRSHRSMLDEGKPIARDWQATARFNAVTLTGSDEMAIRHGERWQIRASGDPEILADLRFVIENGALTVGRRWRRSPLPGSARIEVTAPRVNAVTLAGSGTLGADGLNGDRTAATVAGSGRLELDRLSAGHFAATIAGSGDLVASGNARNARISIAGSGAIEARGLRLGNASLTIAGSGDARLSANGRVSANIAGSGSAEVMGTTDCQQTRTGSGRLTCSA</sequence>
<evidence type="ECO:0000256" key="1">
    <source>
        <dbReference type="SAM" id="SignalP"/>
    </source>
</evidence>
<accession>A0A5P6N8P3</accession>
<evidence type="ECO:0000259" key="2">
    <source>
        <dbReference type="Pfam" id="PF10988"/>
    </source>
</evidence>
<evidence type="ECO:0000313" key="3">
    <source>
        <dbReference type="EMBL" id="QFI62326.1"/>
    </source>
</evidence>
<dbReference type="RefSeq" id="WP_151884933.1">
    <property type="nucleotide sequence ID" value="NZ_CP032228.1"/>
</dbReference>
<dbReference type="InterPro" id="IPR021255">
    <property type="entry name" value="DUF2807"/>
</dbReference>
<feature type="signal peptide" evidence="1">
    <location>
        <begin position="1"/>
        <end position="25"/>
    </location>
</feature>
<feature type="domain" description="Putative auto-transporter adhesin head GIN" evidence="2">
    <location>
        <begin position="50"/>
        <end position="230"/>
    </location>
</feature>
<dbReference type="Pfam" id="PF10988">
    <property type="entry name" value="DUF2807"/>
    <property type="match status" value="1"/>
</dbReference>
<dbReference type="GeneID" id="69696229"/>
<proteinExistence type="predicted"/>
<dbReference type="Proteomes" id="UP000325385">
    <property type="component" value="Chromosome"/>
</dbReference>
<name>A0A5P6N8P3_9SPHN</name>
<feature type="chain" id="PRO_5024910879" evidence="1">
    <location>
        <begin position="26"/>
        <end position="247"/>
    </location>
</feature>
<protein>
    <submittedName>
        <fullName evidence="3">DUF2807 domain-containing protein</fullName>
    </submittedName>
</protein>
<dbReference type="Gene3D" id="2.160.20.120">
    <property type="match status" value="1"/>
</dbReference>